<dbReference type="Proteomes" id="UP000594030">
    <property type="component" value="Segment"/>
</dbReference>
<organism evidence="1 2">
    <name type="scientific">uncultured phage cr108_1</name>
    <dbReference type="NCBI Taxonomy" id="2772069"/>
    <lineage>
        <taxon>Viruses</taxon>
        <taxon>Duplodnaviria</taxon>
        <taxon>Heunggongvirae</taxon>
        <taxon>Uroviricota</taxon>
        <taxon>Caudoviricetes</taxon>
        <taxon>Crassvirales</taxon>
        <taxon>Steigviridae</taxon>
        <taxon>Asinivirinae</taxon>
        <taxon>Pipoluvirus</taxon>
        <taxon>Pipoluvirus rarus</taxon>
    </lineage>
</organism>
<keyword evidence="2" id="KW-1185">Reference proteome</keyword>
<protein>
    <submittedName>
        <fullName evidence="1">Uncharacterized protein</fullName>
    </submittedName>
</protein>
<evidence type="ECO:0000313" key="1">
    <source>
        <dbReference type="EMBL" id="QOR58941.1"/>
    </source>
</evidence>
<evidence type="ECO:0000313" key="2">
    <source>
        <dbReference type="Proteomes" id="UP000594030"/>
    </source>
</evidence>
<reference evidence="1 2" key="1">
    <citation type="submission" date="2020-07" db="EMBL/GenBank/DDBJ databases">
        <title>Taxonomic proposal: Crassvirales, a new order of highly abundant and diverse bacterial viruses.</title>
        <authorList>
            <person name="Shkoporov A.N."/>
            <person name="Stockdale S.R."/>
            <person name="Guerin E."/>
            <person name="Ross R.P."/>
            <person name="Hill C."/>
        </authorList>
    </citation>
    <scope>NUCLEOTIDE SEQUENCE [LARGE SCALE GENOMIC DNA]</scope>
</reference>
<dbReference type="KEGG" id="vg:65129433"/>
<accession>A0A7M1RYH8</accession>
<proteinExistence type="predicted"/>
<dbReference type="EMBL" id="MT774385">
    <property type="protein sequence ID" value="QOR58941.1"/>
    <property type="molecule type" value="Genomic_DNA"/>
</dbReference>
<sequence>MANVVSSRQACYARDVKKGQETWDGILRRVSPAIIWAKDEEGNPILDANGNKVQLVIDGVPQESPIRFQAVVYDPQDKVDRILWPLKSMFLNGVVPEIPGMDGLPVRVTTYLDDQDRSQVAEILYNKADLTPMSSDMKAALATGNVKMSFN</sequence>
<dbReference type="RefSeq" id="YP_010111099.1">
    <property type="nucleotide sequence ID" value="NC_055878.1"/>
</dbReference>
<dbReference type="GeneID" id="65129433"/>
<name>A0A7M1RYH8_9CAUD</name>